<dbReference type="Proteomes" id="UP000807716">
    <property type="component" value="Unassembled WGS sequence"/>
</dbReference>
<evidence type="ECO:0000256" key="2">
    <source>
        <dbReference type="ARBA" id="ARBA00022692"/>
    </source>
</evidence>
<evidence type="ECO:0000256" key="1">
    <source>
        <dbReference type="ARBA" id="ARBA00004141"/>
    </source>
</evidence>
<keyword evidence="3 6" id="KW-1133">Transmembrane helix</keyword>
<feature type="transmembrane region" description="Helical" evidence="6">
    <location>
        <begin position="70"/>
        <end position="95"/>
    </location>
</feature>
<keyword evidence="2 6" id="KW-0812">Transmembrane</keyword>
<dbReference type="Pfam" id="PF01694">
    <property type="entry name" value="Rhomboid"/>
    <property type="match status" value="1"/>
</dbReference>
<dbReference type="AlphaFoldDB" id="A0A9P6Q304"/>
<evidence type="ECO:0000256" key="4">
    <source>
        <dbReference type="ARBA" id="ARBA00023136"/>
    </source>
</evidence>
<dbReference type="GO" id="GO:0004252">
    <property type="term" value="F:serine-type endopeptidase activity"/>
    <property type="evidence" value="ECO:0007669"/>
    <property type="project" value="InterPro"/>
</dbReference>
<evidence type="ECO:0000256" key="5">
    <source>
        <dbReference type="SAM" id="MobiDB-lite"/>
    </source>
</evidence>
<dbReference type="InterPro" id="IPR022764">
    <property type="entry name" value="Peptidase_S54_rhomboid_dom"/>
</dbReference>
<protein>
    <recommendedName>
        <fullName evidence="7">Peptidase S54 rhomboid domain-containing protein</fullName>
    </recommendedName>
</protein>
<comment type="subcellular location">
    <subcellularLocation>
        <location evidence="1">Membrane</location>
        <topology evidence="1">Multi-pass membrane protein</topology>
    </subcellularLocation>
</comment>
<feature type="compositionally biased region" description="Polar residues" evidence="5">
    <location>
        <begin position="220"/>
        <end position="252"/>
    </location>
</feature>
<dbReference type="SUPFAM" id="SSF144091">
    <property type="entry name" value="Rhomboid-like"/>
    <property type="match status" value="1"/>
</dbReference>
<keyword evidence="9" id="KW-1185">Reference proteome</keyword>
<proteinExistence type="predicted"/>
<evidence type="ECO:0000313" key="8">
    <source>
        <dbReference type="EMBL" id="KAG0259515.1"/>
    </source>
</evidence>
<feature type="transmembrane region" description="Helical" evidence="6">
    <location>
        <begin position="107"/>
        <end position="133"/>
    </location>
</feature>
<accession>A0A9P6Q304</accession>
<evidence type="ECO:0000256" key="6">
    <source>
        <dbReference type="SAM" id="Phobius"/>
    </source>
</evidence>
<dbReference type="GO" id="GO:0016020">
    <property type="term" value="C:membrane"/>
    <property type="evidence" value="ECO:0007669"/>
    <property type="project" value="UniProtKB-SubCell"/>
</dbReference>
<reference evidence="8" key="1">
    <citation type="journal article" date="2020" name="Fungal Divers.">
        <title>Resolving the Mortierellaceae phylogeny through synthesis of multi-gene phylogenetics and phylogenomics.</title>
        <authorList>
            <person name="Vandepol N."/>
            <person name="Liber J."/>
            <person name="Desiro A."/>
            <person name="Na H."/>
            <person name="Kennedy M."/>
            <person name="Barry K."/>
            <person name="Grigoriev I.V."/>
            <person name="Miller A.N."/>
            <person name="O'Donnell K."/>
            <person name="Stajich J.E."/>
            <person name="Bonito G."/>
        </authorList>
    </citation>
    <scope>NUCLEOTIDE SEQUENCE</scope>
    <source>
        <strain evidence="8">BC1065</strain>
    </source>
</reference>
<feature type="region of interest" description="Disordered" evidence="5">
    <location>
        <begin position="200"/>
        <end position="260"/>
    </location>
</feature>
<evidence type="ECO:0000256" key="3">
    <source>
        <dbReference type="ARBA" id="ARBA00022989"/>
    </source>
</evidence>
<evidence type="ECO:0000259" key="7">
    <source>
        <dbReference type="Pfam" id="PF01694"/>
    </source>
</evidence>
<organism evidence="8 9">
    <name type="scientific">Actinomortierella ambigua</name>
    <dbReference type="NCBI Taxonomy" id="1343610"/>
    <lineage>
        <taxon>Eukaryota</taxon>
        <taxon>Fungi</taxon>
        <taxon>Fungi incertae sedis</taxon>
        <taxon>Mucoromycota</taxon>
        <taxon>Mortierellomycotina</taxon>
        <taxon>Mortierellomycetes</taxon>
        <taxon>Mortierellales</taxon>
        <taxon>Mortierellaceae</taxon>
        <taxon>Actinomortierella</taxon>
    </lineage>
</organism>
<comment type="caution">
    <text evidence="8">The sequence shown here is derived from an EMBL/GenBank/DDBJ whole genome shotgun (WGS) entry which is preliminary data.</text>
</comment>
<name>A0A9P6Q304_9FUNG</name>
<feature type="transmembrane region" description="Helical" evidence="6">
    <location>
        <begin position="33"/>
        <end position="58"/>
    </location>
</feature>
<gene>
    <name evidence="8" type="ORF">DFQ27_004029</name>
</gene>
<feature type="domain" description="Peptidase S54 rhomboid" evidence="7">
    <location>
        <begin position="65"/>
        <end position="116"/>
    </location>
</feature>
<dbReference type="OrthoDB" id="10257275at2759"/>
<dbReference type="EMBL" id="JAAAJB010000281">
    <property type="protein sequence ID" value="KAG0259515.1"/>
    <property type="molecule type" value="Genomic_DNA"/>
</dbReference>
<evidence type="ECO:0000313" key="9">
    <source>
        <dbReference type="Proteomes" id="UP000807716"/>
    </source>
</evidence>
<sequence>MSSGGSTVRDYLQAAKMSLAEAVGNLPAANRGILGVCVVSYVVSLLFVDLWDLFGLNVDAVVQNWQVYRFFTYSFIQPVLLGLIINTVVLLSIASRLERALGTLPTVWVLVVTFTAVPGMLFVAVAFVLNGIFGTSIDARGKMERITPSPDLFLRAETETRVGRTLTSTVDQYVGVEQATGLQTTLSGWLPVWTADVSDAQERGAASPDNSAASGGATTGLFSTSPSAPVSGYQTGPSVSNPSSTSGDSSFPGQGHKLGA</sequence>
<keyword evidence="4 6" id="KW-0472">Membrane</keyword>
<dbReference type="InterPro" id="IPR035952">
    <property type="entry name" value="Rhomboid-like_sf"/>
</dbReference>
<dbReference type="Gene3D" id="1.20.1540.10">
    <property type="entry name" value="Rhomboid-like"/>
    <property type="match status" value="1"/>
</dbReference>